<feature type="compositionally biased region" description="Acidic residues" evidence="1">
    <location>
        <begin position="270"/>
        <end position="282"/>
    </location>
</feature>
<feature type="compositionally biased region" description="Pro residues" evidence="1">
    <location>
        <begin position="70"/>
        <end position="83"/>
    </location>
</feature>
<accession>A0A9P3LF61</accession>
<dbReference type="AlphaFoldDB" id="A0A9P3LF61"/>
<feature type="region of interest" description="Disordered" evidence="1">
    <location>
        <begin position="16"/>
        <end position="145"/>
    </location>
</feature>
<reference evidence="2 3" key="1">
    <citation type="submission" date="2021-08" db="EMBL/GenBank/DDBJ databases">
        <title>Draft Genome Sequence of Phanerochaete sordida strain YK-624.</title>
        <authorList>
            <person name="Mori T."/>
            <person name="Dohra H."/>
            <person name="Suzuki T."/>
            <person name="Kawagishi H."/>
            <person name="Hirai H."/>
        </authorList>
    </citation>
    <scope>NUCLEOTIDE SEQUENCE [LARGE SCALE GENOMIC DNA]</scope>
    <source>
        <strain evidence="2 3">YK-624</strain>
    </source>
</reference>
<protein>
    <submittedName>
        <fullName evidence="2">Uncharacterized protein</fullName>
    </submittedName>
</protein>
<feature type="compositionally biased region" description="Basic residues" evidence="1">
    <location>
        <begin position="212"/>
        <end position="235"/>
    </location>
</feature>
<dbReference type="OrthoDB" id="2507743at2759"/>
<feature type="compositionally biased region" description="Basic and acidic residues" evidence="1">
    <location>
        <begin position="418"/>
        <end position="427"/>
    </location>
</feature>
<sequence length="438" mass="47910">MPFPFSFVFSVPGIANPFTPTASSPAPGSPQLRPPSPASTSSRGTKKPKLGMNGIFSRNRPSRADDFQRRPPPVPSLEPPPPTARKRGWVPSHSEPSIPTTFPATVQTSTSGHLGPSTSINMKHPMEQHDEDDMEGDLPPPKRRKTLAGSIVSTALSAALIGTAVGLTVYRIWKGKGKQTETPPPPYEQGEWNTSPSPDPCEYPDPSVTSSAHRRRQQRHVAGRRTLPRQRKPHSRTGQTYANNINFTPPQHPTHSSVPPQFNFGSPDPSYEEEPEADESDQMDWIGDRLAKLIEEGKRALGKEIVVAAETEEDQEDDGSGQWVEDEDHLMASSSSGSISKSRGRRPRAVSIASPPPQYTSPQHTPRTPNKNRFDPISRPSSTYSSPRGRGRADSVDSAASGLAGSQHDDSAAFMSPEIREAMERARQSYLQRRQMAS</sequence>
<dbReference type="Proteomes" id="UP000703269">
    <property type="component" value="Unassembled WGS sequence"/>
</dbReference>
<name>A0A9P3LF61_9APHY</name>
<feature type="region of interest" description="Disordered" evidence="1">
    <location>
        <begin position="176"/>
        <end position="287"/>
    </location>
</feature>
<evidence type="ECO:0000256" key="1">
    <source>
        <dbReference type="SAM" id="MobiDB-lite"/>
    </source>
</evidence>
<gene>
    <name evidence="2" type="ORF">PsYK624_093950</name>
</gene>
<evidence type="ECO:0000313" key="2">
    <source>
        <dbReference type="EMBL" id="GJE93236.1"/>
    </source>
</evidence>
<feature type="compositionally biased region" description="Low complexity" evidence="1">
    <location>
        <begin position="16"/>
        <end position="30"/>
    </location>
</feature>
<comment type="caution">
    <text evidence="2">The sequence shown here is derived from an EMBL/GenBank/DDBJ whole genome shotgun (WGS) entry which is preliminary data.</text>
</comment>
<feature type="compositionally biased region" description="Polar residues" evidence="1">
    <location>
        <begin position="429"/>
        <end position="438"/>
    </location>
</feature>
<keyword evidence="3" id="KW-1185">Reference proteome</keyword>
<feature type="compositionally biased region" description="Polar residues" evidence="1">
    <location>
        <begin position="360"/>
        <end position="371"/>
    </location>
</feature>
<feature type="compositionally biased region" description="Acidic residues" evidence="1">
    <location>
        <begin position="310"/>
        <end position="328"/>
    </location>
</feature>
<feature type="compositionally biased region" description="Polar residues" evidence="1">
    <location>
        <begin position="236"/>
        <end position="264"/>
    </location>
</feature>
<proteinExistence type="predicted"/>
<feature type="region of interest" description="Disordered" evidence="1">
    <location>
        <begin position="305"/>
        <end position="438"/>
    </location>
</feature>
<organism evidence="2 3">
    <name type="scientific">Phanerochaete sordida</name>
    <dbReference type="NCBI Taxonomy" id="48140"/>
    <lineage>
        <taxon>Eukaryota</taxon>
        <taxon>Fungi</taxon>
        <taxon>Dikarya</taxon>
        <taxon>Basidiomycota</taxon>
        <taxon>Agaricomycotina</taxon>
        <taxon>Agaricomycetes</taxon>
        <taxon>Polyporales</taxon>
        <taxon>Phanerochaetaceae</taxon>
        <taxon>Phanerochaete</taxon>
    </lineage>
</organism>
<feature type="compositionally biased region" description="Polar residues" evidence="1">
    <location>
        <begin position="94"/>
        <end position="121"/>
    </location>
</feature>
<evidence type="ECO:0000313" key="3">
    <source>
        <dbReference type="Proteomes" id="UP000703269"/>
    </source>
</evidence>
<dbReference type="EMBL" id="BPQB01000031">
    <property type="protein sequence ID" value="GJE93236.1"/>
    <property type="molecule type" value="Genomic_DNA"/>
</dbReference>